<evidence type="ECO:0000256" key="9">
    <source>
        <dbReference type="ARBA" id="ARBA00022960"/>
    </source>
</evidence>
<dbReference type="Proteomes" id="UP000593601">
    <property type="component" value="Chromosome"/>
</dbReference>
<evidence type="ECO:0000256" key="8">
    <source>
        <dbReference type="ARBA" id="ARBA00022801"/>
    </source>
</evidence>
<reference evidence="19 20" key="1">
    <citation type="submission" date="2020-10" db="EMBL/GenBank/DDBJ databases">
        <title>Blautia liquoris sp.nov., isolated from the mud in a fermentation cellar used for the production of Chinese strong-flavoured liquor.</title>
        <authorList>
            <person name="Lu L."/>
        </authorList>
    </citation>
    <scope>NUCLEOTIDE SEQUENCE [LARGE SCALE GENOMIC DNA]</scope>
    <source>
        <strain evidence="19 20">LZLJ-3</strain>
    </source>
</reference>
<feature type="domain" description="Peptidase S11 D-alanyl-D-alanine carboxypeptidase A N-terminal" evidence="17">
    <location>
        <begin position="30"/>
        <end position="256"/>
    </location>
</feature>
<evidence type="ECO:0000256" key="3">
    <source>
        <dbReference type="ARBA" id="ARBA00007164"/>
    </source>
</evidence>
<sequence length="405" mass="45305">MIKKRIVMFISLIVFSLTQITTVAGAEITDDELFAKSACLMDGESGRILYQKHADDAMPMASTTKIMTGIIALEYGDTSWEVTASKEAVKAPQVHLGVNEGQTFLLGDLLYGLLLESYNDTAIMIAERVGKSVEGFADMMNTKAREIGCKDTHFVSPNGLDASDEGGVHHTTAHDLALIMRYCVSVSPKKEEFIKITQTPSYSFWDQQHQVFYNCNNHNAFLNMMEGALSGKTGFTAKAGYCYIGALNKDGKLLIVSLLACGWPNNKSYKWSDTRKLMNYGLENYEYQDIYQDGLLSVPIPVINGQYDGGLGSKKCQVMPVYKDGKEIKERKQMLLGTDEQAEVKVHLPKRLEAPLKAKTKIGDVSYFLNGDKIMEYPVYLDKSVKKIDLSWCLDRVFSMFIDRE</sequence>
<comment type="similarity">
    <text evidence="3 15">Belongs to the peptidase S11 family.</text>
</comment>
<evidence type="ECO:0000256" key="4">
    <source>
        <dbReference type="ARBA" id="ARBA00012448"/>
    </source>
</evidence>
<evidence type="ECO:0000313" key="20">
    <source>
        <dbReference type="Proteomes" id="UP000593601"/>
    </source>
</evidence>
<keyword evidence="7 16" id="KW-0732">Signal</keyword>
<evidence type="ECO:0000256" key="6">
    <source>
        <dbReference type="ARBA" id="ARBA00022670"/>
    </source>
</evidence>
<evidence type="ECO:0000259" key="17">
    <source>
        <dbReference type="Pfam" id="PF00768"/>
    </source>
</evidence>
<dbReference type="PANTHER" id="PTHR21581:SF33">
    <property type="entry name" value="D-ALANYL-D-ALANINE CARBOXYPEPTIDASE DACB"/>
    <property type="match status" value="1"/>
</dbReference>
<protein>
    <recommendedName>
        <fullName evidence="4">serine-type D-Ala-D-Ala carboxypeptidase</fullName>
        <ecNumber evidence="4">3.4.16.4</ecNumber>
    </recommendedName>
</protein>
<evidence type="ECO:0000256" key="2">
    <source>
        <dbReference type="ARBA" id="ARBA00004752"/>
    </source>
</evidence>
<gene>
    <name evidence="19" type="ORF">INP51_07765</name>
</gene>
<dbReference type="EMBL" id="CP063304">
    <property type="protein sequence ID" value="QOV20803.1"/>
    <property type="molecule type" value="Genomic_DNA"/>
</dbReference>
<dbReference type="GO" id="GO:0009002">
    <property type="term" value="F:serine-type D-Ala-D-Ala carboxypeptidase activity"/>
    <property type="evidence" value="ECO:0007669"/>
    <property type="project" value="UniProtKB-EC"/>
</dbReference>
<evidence type="ECO:0000256" key="12">
    <source>
        <dbReference type="ARBA" id="ARBA00034000"/>
    </source>
</evidence>
<evidence type="ECO:0000256" key="11">
    <source>
        <dbReference type="ARBA" id="ARBA00023316"/>
    </source>
</evidence>
<dbReference type="InterPro" id="IPR037167">
    <property type="entry name" value="Peptidase_S11_C_sf"/>
</dbReference>
<proteinExistence type="inferred from homology"/>
<feature type="chain" id="PRO_5032462541" description="serine-type D-Ala-D-Ala carboxypeptidase" evidence="16">
    <location>
        <begin position="27"/>
        <end position="405"/>
    </location>
</feature>
<dbReference type="SUPFAM" id="SSF69189">
    <property type="entry name" value="Penicillin-binding protein associated domain"/>
    <property type="match status" value="1"/>
</dbReference>
<dbReference type="InterPro" id="IPR015956">
    <property type="entry name" value="Peniciliin-bd_prot_C_sf"/>
</dbReference>
<feature type="signal peptide" evidence="16">
    <location>
        <begin position="1"/>
        <end position="26"/>
    </location>
</feature>
<keyword evidence="20" id="KW-1185">Reference proteome</keyword>
<name>A0A7M2RKE3_9FIRM</name>
<evidence type="ECO:0000256" key="1">
    <source>
        <dbReference type="ARBA" id="ARBA00003217"/>
    </source>
</evidence>
<keyword evidence="11" id="KW-0961">Cell wall biogenesis/degradation</keyword>
<feature type="active site" evidence="13">
    <location>
        <position position="117"/>
    </location>
</feature>
<comment type="pathway">
    <text evidence="2">Cell wall biogenesis; peptidoglycan biosynthesis.</text>
</comment>
<dbReference type="GO" id="GO:0009252">
    <property type="term" value="P:peptidoglycan biosynthetic process"/>
    <property type="evidence" value="ECO:0007669"/>
    <property type="project" value="UniProtKB-UniPathway"/>
</dbReference>
<keyword evidence="6" id="KW-0645">Protease</keyword>
<dbReference type="Pfam" id="PF07943">
    <property type="entry name" value="PBP5_C"/>
    <property type="match status" value="1"/>
</dbReference>
<keyword evidence="5 19" id="KW-0121">Carboxypeptidase</keyword>
<dbReference type="EC" id="3.4.16.4" evidence="4"/>
<dbReference type="PANTHER" id="PTHR21581">
    <property type="entry name" value="D-ALANYL-D-ALANINE CARBOXYPEPTIDASE"/>
    <property type="match status" value="1"/>
</dbReference>
<evidence type="ECO:0000256" key="15">
    <source>
        <dbReference type="RuleBase" id="RU004016"/>
    </source>
</evidence>
<dbReference type="GO" id="GO:0006508">
    <property type="term" value="P:proteolysis"/>
    <property type="evidence" value="ECO:0007669"/>
    <property type="project" value="UniProtKB-KW"/>
</dbReference>
<evidence type="ECO:0000256" key="13">
    <source>
        <dbReference type="PIRSR" id="PIRSR618044-1"/>
    </source>
</evidence>
<organism evidence="19 20">
    <name type="scientific">Blautia liquoris</name>
    <dbReference type="NCBI Taxonomy" id="2779518"/>
    <lineage>
        <taxon>Bacteria</taxon>
        <taxon>Bacillati</taxon>
        <taxon>Bacillota</taxon>
        <taxon>Clostridia</taxon>
        <taxon>Lachnospirales</taxon>
        <taxon>Lachnospiraceae</taxon>
        <taxon>Blautia</taxon>
    </lineage>
</organism>
<accession>A0A7M2RKE3</accession>
<evidence type="ECO:0000256" key="7">
    <source>
        <dbReference type="ARBA" id="ARBA00022729"/>
    </source>
</evidence>
<comment type="catalytic activity">
    <reaction evidence="12">
        <text>Preferential cleavage: (Ac)2-L-Lys-D-Ala-|-D-Ala. Also transpeptidation of peptidyl-alanyl moieties that are N-acyl substituents of D-alanine.</text>
        <dbReference type="EC" id="3.4.16.4"/>
    </reaction>
</comment>
<dbReference type="Pfam" id="PF00768">
    <property type="entry name" value="Peptidase_S11"/>
    <property type="match status" value="1"/>
</dbReference>
<dbReference type="AlphaFoldDB" id="A0A7M2RKE3"/>
<comment type="function">
    <text evidence="1">Removes C-terminal D-alanyl residues from sugar-peptide cell wall precursors.</text>
</comment>
<evidence type="ECO:0000256" key="10">
    <source>
        <dbReference type="ARBA" id="ARBA00022984"/>
    </source>
</evidence>
<dbReference type="Gene3D" id="2.60.410.10">
    <property type="entry name" value="D-Ala-D-Ala carboxypeptidase, C-terminal domain"/>
    <property type="match status" value="1"/>
</dbReference>
<feature type="binding site" evidence="14">
    <location>
        <position position="232"/>
    </location>
    <ligand>
        <name>substrate</name>
    </ligand>
</feature>
<dbReference type="InterPro" id="IPR012907">
    <property type="entry name" value="Peptidase_S11_C"/>
</dbReference>
<evidence type="ECO:0000259" key="18">
    <source>
        <dbReference type="Pfam" id="PF07943"/>
    </source>
</evidence>
<dbReference type="InterPro" id="IPR001967">
    <property type="entry name" value="Peptidase_S11_N"/>
</dbReference>
<evidence type="ECO:0000256" key="14">
    <source>
        <dbReference type="PIRSR" id="PIRSR618044-2"/>
    </source>
</evidence>
<feature type="active site" description="Proton acceptor" evidence="13">
    <location>
        <position position="65"/>
    </location>
</feature>
<evidence type="ECO:0000256" key="16">
    <source>
        <dbReference type="SAM" id="SignalP"/>
    </source>
</evidence>
<keyword evidence="9" id="KW-0133">Cell shape</keyword>
<dbReference type="SUPFAM" id="SSF56601">
    <property type="entry name" value="beta-lactamase/transpeptidase-like"/>
    <property type="match status" value="1"/>
</dbReference>
<dbReference type="InterPro" id="IPR018044">
    <property type="entry name" value="Peptidase_S11"/>
</dbReference>
<dbReference type="UniPathway" id="UPA00219"/>
<dbReference type="InterPro" id="IPR012338">
    <property type="entry name" value="Beta-lactam/transpept-like"/>
</dbReference>
<dbReference type="Gene3D" id="3.40.710.10">
    <property type="entry name" value="DD-peptidase/beta-lactamase superfamily"/>
    <property type="match status" value="1"/>
</dbReference>
<keyword evidence="8" id="KW-0378">Hydrolase</keyword>
<feature type="domain" description="Peptidase S11 D-Ala-D-Ala carboxypeptidase A C-terminal" evidence="18">
    <location>
        <begin position="340"/>
        <end position="387"/>
    </location>
</feature>
<dbReference type="KEGG" id="bliq:INP51_07765"/>
<evidence type="ECO:0000313" key="19">
    <source>
        <dbReference type="EMBL" id="QOV20803.1"/>
    </source>
</evidence>
<evidence type="ECO:0000256" key="5">
    <source>
        <dbReference type="ARBA" id="ARBA00022645"/>
    </source>
</evidence>
<dbReference type="GO" id="GO:0071555">
    <property type="term" value="P:cell wall organization"/>
    <property type="evidence" value="ECO:0007669"/>
    <property type="project" value="UniProtKB-KW"/>
</dbReference>
<dbReference type="GO" id="GO:0008360">
    <property type="term" value="P:regulation of cell shape"/>
    <property type="evidence" value="ECO:0007669"/>
    <property type="project" value="UniProtKB-KW"/>
</dbReference>
<dbReference type="RefSeq" id="WP_193737117.1">
    <property type="nucleotide sequence ID" value="NZ_CP063304.1"/>
</dbReference>
<feature type="active site" description="Acyl-ester intermediate" evidence="13">
    <location>
        <position position="62"/>
    </location>
</feature>
<keyword evidence="10" id="KW-0573">Peptidoglycan synthesis</keyword>
<dbReference type="PRINTS" id="PR00725">
    <property type="entry name" value="DADACBPTASE1"/>
</dbReference>